<reference evidence="2" key="3">
    <citation type="submission" date="2025-08" db="UniProtKB">
        <authorList>
            <consortium name="Ensembl"/>
        </authorList>
    </citation>
    <scope>IDENTIFICATION</scope>
    <source>
        <strain evidence="2">HNI</strain>
    </source>
</reference>
<feature type="region of interest" description="Disordered" evidence="1">
    <location>
        <begin position="1"/>
        <end position="25"/>
    </location>
</feature>
<protein>
    <submittedName>
        <fullName evidence="2">Uncharacterized protein</fullName>
    </submittedName>
</protein>
<evidence type="ECO:0000313" key="3">
    <source>
        <dbReference type="Proteomes" id="UP000265180"/>
    </source>
</evidence>
<evidence type="ECO:0000313" key="2">
    <source>
        <dbReference type="Ensembl" id="ENSORLP00020029690.1"/>
    </source>
</evidence>
<accession>A0A3P9M9I2</accession>
<sequence length="128" mass="14492">FPPPAPLARGEPTFGPRAAGSRAAAGGPPCLRAALINPLPWNLVPPISAFWVLHAHQPSLPDRMDCPYFFLDPAEGDMRFLEAFCLEAERTWSYWDFDQAWFSHTMPQKLSYGSSKLQVFMENLLYDY</sequence>
<evidence type="ECO:0000256" key="1">
    <source>
        <dbReference type="SAM" id="MobiDB-lite"/>
    </source>
</evidence>
<feature type="compositionally biased region" description="Low complexity" evidence="1">
    <location>
        <begin position="15"/>
        <end position="25"/>
    </location>
</feature>
<organism evidence="2 3">
    <name type="scientific">Oryzias latipes</name>
    <name type="common">Japanese rice fish</name>
    <name type="synonym">Japanese killifish</name>
    <dbReference type="NCBI Taxonomy" id="8090"/>
    <lineage>
        <taxon>Eukaryota</taxon>
        <taxon>Metazoa</taxon>
        <taxon>Chordata</taxon>
        <taxon>Craniata</taxon>
        <taxon>Vertebrata</taxon>
        <taxon>Euteleostomi</taxon>
        <taxon>Actinopterygii</taxon>
        <taxon>Neopterygii</taxon>
        <taxon>Teleostei</taxon>
        <taxon>Neoteleostei</taxon>
        <taxon>Acanthomorphata</taxon>
        <taxon>Ovalentaria</taxon>
        <taxon>Atherinomorphae</taxon>
        <taxon>Beloniformes</taxon>
        <taxon>Adrianichthyidae</taxon>
        <taxon>Oryziinae</taxon>
        <taxon>Oryzias</taxon>
    </lineage>
</organism>
<dbReference type="Ensembl" id="ENSORLT00020020149.1">
    <property type="protein sequence ID" value="ENSORLP00020029690.1"/>
    <property type="gene ID" value="ENSORLG00020013774.1"/>
</dbReference>
<name>A0A3P9M9I2_ORYLA</name>
<proteinExistence type="predicted"/>
<dbReference type="AlphaFoldDB" id="A0A3P9M9I2"/>
<dbReference type="Proteomes" id="UP000265180">
    <property type="component" value="Chromosome 4"/>
</dbReference>
<reference evidence="2" key="4">
    <citation type="submission" date="2025-09" db="UniProtKB">
        <authorList>
            <consortium name="Ensembl"/>
        </authorList>
    </citation>
    <scope>IDENTIFICATION</scope>
    <source>
        <strain evidence="2">HNI</strain>
    </source>
</reference>
<reference key="1">
    <citation type="journal article" date="2007" name="Nature">
        <title>The medaka draft genome and insights into vertebrate genome evolution.</title>
        <authorList>
            <person name="Kasahara M."/>
            <person name="Naruse K."/>
            <person name="Sasaki S."/>
            <person name="Nakatani Y."/>
            <person name="Qu W."/>
            <person name="Ahsan B."/>
            <person name="Yamada T."/>
            <person name="Nagayasu Y."/>
            <person name="Doi K."/>
            <person name="Kasai Y."/>
            <person name="Jindo T."/>
            <person name="Kobayashi D."/>
            <person name="Shimada A."/>
            <person name="Toyoda A."/>
            <person name="Kuroki Y."/>
            <person name="Fujiyama A."/>
            <person name="Sasaki T."/>
            <person name="Shimizu A."/>
            <person name="Asakawa S."/>
            <person name="Shimizu N."/>
            <person name="Hashimoto S."/>
            <person name="Yang J."/>
            <person name="Lee Y."/>
            <person name="Matsushima K."/>
            <person name="Sugano S."/>
            <person name="Sakaizumi M."/>
            <person name="Narita T."/>
            <person name="Ohishi K."/>
            <person name="Haga S."/>
            <person name="Ohta F."/>
            <person name="Nomoto H."/>
            <person name="Nogata K."/>
            <person name="Morishita T."/>
            <person name="Endo T."/>
            <person name="Shin-I T."/>
            <person name="Takeda H."/>
            <person name="Morishita S."/>
            <person name="Kohara Y."/>
        </authorList>
    </citation>
    <scope>NUCLEOTIDE SEQUENCE [LARGE SCALE GENOMIC DNA]</scope>
    <source>
        <strain>Hd-rR</strain>
    </source>
</reference>
<reference evidence="2 3" key="2">
    <citation type="submission" date="2017-04" db="EMBL/GenBank/DDBJ databases">
        <title>CpG methylation of centromeres and impact of large insertions on vertebrate speciation.</title>
        <authorList>
            <person name="Ichikawa K."/>
            <person name="Yoshimura J."/>
            <person name="Morishita S."/>
        </authorList>
    </citation>
    <scope>NUCLEOTIDE SEQUENCE</scope>
    <source>
        <strain evidence="2 3">HNI</strain>
    </source>
</reference>